<feature type="signal peptide" evidence="1">
    <location>
        <begin position="1"/>
        <end position="25"/>
    </location>
</feature>
<evidence type="ECO:0000313" key="3">
    <source>
        <dbReference type="Proteomes" id="UP000000753"/>
    </source>
</evidence>
<dbReference type="AlphaFoldDB" id="B8CUV7"/>
<sequence>MYKRFAYLALLISLVGQFLLSPAMAMPKFLHASSHAQQEVKQQITKQPMAAMRFDAKEHHRQDSANCDNSLAALNTAMVDCDTLCEILGAGGCVAHCLYTPAIIEQSQLNLTPPAVGQSLQTVFWAPQTAEQSLINPPPISLHV</sequence>
<dbReference type="RefSeq" id="WP_020914763.1">
    <property type="nucleotide sequence ID" value="NC_011566.1"/>
</dbReference>
<name>B8CUV7_SHEPW</name>
<dbReference type="HOGENOM" id="CLU_1814504_0_0_6"/>
<gene>
    <name evidence="2" type="ordered locus">swp_4807</name>
</gene>
<proteinExistence type="predicted"/>
<dbReference type="STRING" id="225849.swp_4807"/>
<protein>
    <submittedName>
        <fullName evidence="2">Uncharacterized protein</fullName>
    </submittedName>
</protein>
<dbReference type="EMBL" id="CP000472">
    <property type="protein sequence ID" value="ACJ31433.1"/>
    <property type="molecule type" value="Genomic_DNA"/>
</dbReference>
<dbReference type="OrthoDB" id="6263303at2"/>
<evidence type="ECO:0000256" key="1">
    <source>
        <dbReference type="SAM" id="SignalP"/>
    </source>
</evidence>
<evidence type="ECO:0000313" key="2">
    <source>
        <dbReference type="EMBL" id="ACJ31433.1"/>
    </source>
</evidence>
<dbReference type="eggNOG" id="ENOG5030YZV">
    <property type="taxonomic scope" value="Bacteria"/>
</dbReference>
<organism evidence="2 3">
    <name type="scientific">Shewanella piezotolerans (strain WP3 / JCM 13877)</name>
    <dbReference type="NCBI Taxonomy" id="225849"/>
    <lineage>
        <taxon>Bacteria</taxon>
        <taxon>Pseudomonadati</taxon>
        <taxon>Pseudomonadota</taxon>
        <taxon>Gammaproteobacteria</taxon>
        <taxon>Alteromonadales</taxon>
        <taxon>Shewanellaceae</taxon>
        <taxon>Shewanella</taxon>
    </lineage>
</organism>
<reference evidence="2 3" key="1">
    <citation type="journal article" date="2008" name="PLoS ONE">
        <title>Environmental adaptation: genomic analysis of the piezotolerant and psychrotolerant deep-sea iron reducing bacterium Shewanella piezotolerans WP3.</title>
        <authorList>
            <person name="Wang F."/>
            <person name="Wang J."/>
            <person name="Jian H."/>
            <person name="Zhang B."/>
            <person name="Li S."/>
            <person name="Wang F."/>
            <person name="Zeng X."/>
            <person name="Gao L."/>
            <person name="Bartlett D.H."/>
            <person name="Yu J."/>
            <person name="Hu S."/>
            <person name="Xiao X."/>
        </authorList>
    </citation>
    <scope>NUCLEOTIDE SEQUENCE [LARGE SCALE GENOMIC DNA]</scope>
    <source>
        <strain evidence="3">WP3 / JCM 13877</strain>
    </source>
</reference>
<accession>B8CUV7</accession>
<dbReference type="KEGG" id="swp:swp_4807"/>
<keyword evidence="1" id="KW-0732">Signal</keyword>
<keyword evidence="3" id="KW-1185">Reference proteome</keyword>
<feature type="chain" id="PRO_5002866991" evidence="1">
    <location>
        <begin position="26"/>
        <end position="144"/>
    </location>
</feature>
<dbReference type="Proteomes" id="UP000000753">
    <property type="component" value="Chromosome"/>
</dbReference>